<comment type="catalytic activity">
    <reaction evidence="3">
        <text>[protein]-L-glutamate 5-O-methyl ester + H2O = L-glutamyl-[protein] + methanol + H(+)</text>
        <dbReference type="Rhea" id="RHEA:23236"/>
        <dbReference type="Rhea" id="RHEA-COMP:10208"/>
        <dbReference type="Rhea" id="RHEA-COMP:10311"/>
        <dbReference type="ChEBI" id="CHEBI:15377"/>
        <dbReference type="ChEBI" id="CHEBI:15378"/>
        <dbReference type="ChEBI" id="CHEBI:17790"/>
        <dbReference type="ChEBI" id="CHEBI:29973"/>
        <dbReference type="ChEBI" id="CHEBI:82795"/>
        <dbReference type="EC" id="3.1.1.61"/>
    </reaction>
</comment>
<keyword evidence="1 4" id="KW-0378">Hydrolase</keyword>
<feature type="active site" evidence="4">
    <location>
        <position position="187"/>
    </location>
</feature>
<dbReference type="GO" id="GO:0008984">
    <property type="term" value="F:protein-glutamate methylesterase activity"/>
    <property type="evidence" value="ECO:0007669"/>
    <property type="project" value="UniProtKB-EC"/>
</dbReference>
<dbReference type="GeneID" id="77254392"/>
<evidence type="ECO:0000256" key="4">
    <source>
        <dbReference type="PROSITE-ProRule" id="PRU00050"/>
    </source>
</evidence>
<dbReference type="Gene3D" id="3.40.50.180">
    <property type="entry name" value="Methylesterase CheB, C-terminal domain"/>
    <property type="match status" value="1"/>
</dbReference>
<dbReference type="EC" id="3.1.1.61" evidence="2"/>
<accession>A0A1W6K4Z3</accession>
<evidence type="ECO:0000256" key="1">
    <source>
        <dbReference type="ARBA" id="ARBA00022801"/>
    </source>
</evidence>
<feature type="domain" description="CheB-type methylesterase" evidence="5">
    <location>
        <begin position="148"/>
        <end position="338"/>
    </location>
</feature>
<dbReference type="SUPFAM" id="SSF52738">
    <property type="entry name" value="Methylesterase CheB, C-terminal domain"/>
    <property type="match status" value="1"/>
</dbReference>
<feature type="active site" evidence="4">
    <location>
        <position position="160"/>
    </location>
</feature>
<name>A0A1W6K4Z3_9GAMM</name>
<dbReference type="PANTHER" id="PTHR42872">
    <property type="entry name" value="PROTEIN-GLUTAMATE METHYLESTERASE/PROTEIN-GLUTAMINE GLUTAMINASE"/>
    <property type="match status" value="1"/>
</dbReference>
<dbReference type="EMBL" id="CP020931">
    <property type="protein sequence ID" value="ARM82494.1"/>
    <property type="molecule type" value="Genomic_DNA"/>
</dbReference>
<evidence type="ECO:0000313" key="7">
    <source>
        <dbReference type="Proteomes" id="UP000193100"/>
    </source>
</evidence>
<dbReference type="AlphaFoldDB" id="A0A1W6K4Z3"/>
<organism evidence="6 7">
    <name type="scientific">Marinobacter salarius</name>
    <dbReference type="NCBI Taxonomy" id="1420917"/>
    <lineage>
        <taxon>Bacteria</taxon>
        <taxon>Pseudomonadati</taxon>
        <taxon>Pseudomonadota</taxon>
        <taxon>Gammaproteobacteria</taxon>
        <taxon>Pseudomonadales</taxon>
        <taxon>Marinobacteraceae</taxon>
        <taxon>Marinobacter</taxon>
    </lineage>
</organism>
<dbReference type="Pfam" id="PF01339">
    <property type="entry name" value="CheB_methylest"/>
    <property type="match status" value="1"/>
</dbReference>
<reference evidence="6 7" key="1">
    <citation type="submission" date="2017-04" db="EMBL/GenBank/DDBJ databases">
        <title>Genome Sequence of Marinobacter salarius strain SMR5 Isolated from a culture of the Diatom Skeletonema marinoi.</title>
        <authorList>
            <person name="Topel M."/>
            <person name="Pinder M.I.M."/>
            <person name="Johansson O.N."/>
            <person name="Kourtchenko O."/>
            <person name="Godhe A."/>
            <person name="Clarke A.K."/>
        </authorList>
    </citation>
    <scope>NUCLEOTIDE SEQUENCE [LARGE SCALE GENOMIC DNA]</scope>
    <source>
        <strain evidence="6 7">SMR5</strain>
    </source>
</reference>
<evidence type="ECO:0000259" key="5">
    <source>
        <dbReference type="PROSITE" id="PS50122"/>
    </source>
</evidence>
<feature type="active site" evidence="4">
    <location>
        <position position="280"/>
    </location>
</feature>
<dbReference type="RefSeq" id="WP_085678509.1">
    <property type="nucleotide sequence ID" value="NZ_CP020931.1"/>
</dbReference>
<dbReference type="InterPro" id="IPR035909">
    <property type="entry name" value="CheB_C"/>
</dbReference>
<dbReference type="GO" id="GO:0006935">
    <property type="term" value="P:chemotaxis"/>
    <property type="evidence" value="ECO:0007669"/>
    <property type="project" value="UniProtKB-UniRule"/>
</dbReference>
<dbReference type="Proteomes" id="UP000193100">
    <property type="component" value="Chromosome"/>
</dbReference>
<gene>
    <name evidence="6" type="primary">cheB1</name>
    <name evidence="6" type="ORF">MARSALSMR5_00393</name>
</gene>
<proteinExistence type="predicted"/>
<sequence>MTGQPGRPVVGIVSDIVLQRHRLQEASSRFGLDVCFSGDPDRLQGYPEFPEASLWLITLEDEADHPVLFDHLLENTEAPVLFGLDPAPKPGTTEYFRWERRLLDKLEQSLGHLEKLDSAAAIEELATEQPQSETSPKLPHWIQPASADLPAEEVWILGASLGGPAAVKTFLDNLPPGLPVGFIYAQHIDNNFTDVLTRVLGRHAHYQLKRAETGYRVHNGDVVLMPVEREWTLDDSGALRERETPWPGPYGPSIDQVLLNIGDHYGARCHAIIFSGMGNDGAIAAPLLKAYGSRIWVQESGSCGNSSMPDSVAATGCSVYCGTPEQLARELVKTIEESCLLKGRQKRDSA</sequence>
<evidence type="ECO:0000256" key="2">
    <source>
        <dbReference type="ARBA" id="ARBA00039140"/>
    </source>
</evidence>
<dbReference type="PANTHER" id="PTHR42872:SF6">
    <property type="entry name" value="PROTEIN-GLUTAMATE METHYLESTERASE_PROTEIN-GLUTAMINE GLUTAMINASE"/>
    <property type="match status" value="1"/>
</dbReference>
<dbReference type="STRING" id="1420917.AU15_05820"/>
<dbReference type="InterPro" id="IPR000673">
    <property type="entry name" value="Sig_transdc_resp-reg_Me-estase"/>
</dbReference>
<dbReference type="PROSITE" id="PS50122">
    <property type="entry name" value="CHEB"/>
    <property type="match status" value="1"/>
</dbReference>
<keyword evidence="4" id="KW-0145">Chemotaxis</keyword>
<evidence type="ECO:0000256" key="3">
    <source>
        <dbReference type="ARBA" id="ARBA00048267"/>
    </source>
</evidence>
<dbReference type="GO" id="GO:0000156">
    <property type="term" value="F:phosphorelay response regulator activity"/>
    <property type="evidence" value="ECO:0007669"/>
    <property type="project" value="InterPro"/>
</dbReference>
<protein>
    <recommendedName>
        <fullName evidence="2">protein-glutamate methylesterase</fullName>
        <ecNumber evidence="2">3.1.1.61</ecNumber>
    </recommendedName>
</protein>
<evidence type="ECO:0000313" key="6">
    <source>
        <dbReference type="EMBL" id="ARM82494.1"/>
    </source>
</evidence>
<dbReference type="GO" id="GO:0005737">
    <property type="term" value="C:cytoplasm"/>
    <property type="evidence" value="ECO:0007669"/>
    <property type="project" value="InterPro"/>
</dbReference>